<reference evidence="2 3" key="1">
    <citation type="submission" date="2020-02" db="EMBL/GenBank/DDBJ databases">
        <title>Draft genome sequence of Haematococcus lacustris strain NIES-144.</title>
        <authorList>
            <person name="Morimoto D."/>
            <person name="Nakagawa S."/>
            <person name="Yoshida T."/>
            <person name="Sawayama S."/>
        </authorList>
    </citation>
    <scope>NUCLEOTIDE SEQUENCE [LARGE SCALE GENOMIC DNA]</scope>
    <source>
        <strain evidence="2 3">NIES-144</strain>
    </source>
</reference>
<comment type="caution">
    <text evidence="2">The sequence shown here is derived from an EMBL/GenBank/DDBJ whole genome shotgun (WGS) entry which is preliminary data.</text>
</comment>
<name>A0A6A0A3N5_HAELA</name>
<dbReference type="AlphaFoldDB" id="A0A6A0A3N5"/>
<gene>
    <name evidence="2" type="ORF">HaLaN_25094</name>
</gene>
<sequence length="56" mass="6141">MAQHDDDDDDGNDVMGNILFGNLGKDGKAEIDYLDERAKEDLKNISSKVGGEMLQV</sequence>
<evidence type="ECO:0000313" key="2">
    <source>
        <dbReference type="EMBL" id="GFH26874.1"/>
    </source>
</evidence>
<feature type="non-terminal residue" evidence="2">
    <location>
        <position position="1"/>
    </location>
</feature>
<evidence type="ECO:0000259" key="1">
    <source>
        <dbReference type="Pfam" id="PF09247"/>
    </source>
</evidence>
<organism evidence="2 3">
    <name type="scientific">Haematococcus lacustris</name>
    <name type="common">Green alga</name>
    <name type="synonym">Haematococcus pluvialis</name>
    <dbReference type="NCBI Taxonomy" id="44745"/>
    <lineage>
        <taxon>Eukaryota</taxon>
        <taxon>Viridiplantae</taxon>
        <taxon>Chlorophyta</taxon>
        <taxon>core chlorophytes</taxon>
        <taxon>Chlorophyceae</taxon>
        <taxon>CS clade</taxon>
        <taxon>Chlamydomonadales</taxon>
        <taxon>Haematococcaceae</taxon>
        <taxon>Haematococcus</taxon>
    </lineage>
</organism>
<dbReference type="InterPro" id="IPR009067">
    <property type="entry name" value="TAF_II_230-bd"/>
</dbReference>
<feature type="domain" description="TAFII-230 TBP-binding" evidence="1">
    <location>
        <begin position="6"/>
        <end position="46"/>
    </location>
</feature>
<proteinExistence type="predicted"/>
<keyword evidence="3" id="KW-1185">Reference proteome</keyword>
<accession>A0A6A0A3N5</accession>
<dbReference type="Proteomes" id="UP000485058">
    <property type="component" value="Unassembled WGS sequence"/>
</dbReference>
<dbReference type="EMBL" id="BLLF01003269">
    <property type="protein sequence ID" value="GFH26874.1"/>
    <property type="molecule type" value="Genomic_DNA"/>
</dbReference>
<dbReference type="Pfam" id="PF09247">
    <property type="entry name" value="TBP-binding"/>
    <property type="match status" value="1"/>
</dbReference>
<feature type="non-terminal residue" evidence="2">
    <location>
        <position position="56"/>
    </location>
</feature>
<evidence type="ECO:0000313" key="3">
    <source>
        <dbReference type="Proteomes" id="UP000485058"/>
    </source>
</evidence>
<protein>
    <recommendedName>
        <fullName evidence="1">TAFII-230 TBP-binding domain-containing protein</fullName>
    </recommendedName>
</protein>